<sequence length="115" mass="13536">MSRTDQMTSLVDVLERLRIQKKDNEFKWDEEGFTAGKGKHYQPEDLKIIKTFRFEGESNPDDSSILYIIQANDGLIGYSMDAYGMYTNHDNEEGYDNFIRKIPIEDRDEQLIFEL</sequence>
<protein>
    <recommendedName>
        <fullName evidence="3">Phosphoribosylpyrophosphate synthetase</fullName>
    </recommendedName>
</protein>
<gene>
    <name evidence="1" type="ORF">P0Y53_18355</name>
</gene>
<evidence type="ECO:0000313" key="1">
    <source>
        <dbReference type="EMBL" id="WEK34453.1"/>
    </source>
</evidence>
<dbReference type="EMBL" id="CP119311">
    <property type="protein sequence ID" value="WEK34453.1"/>
    <property type="molecule type" value="Genomic_DNA"/>
</dbReference>
<evidence type="ECO:0000313" key="2">
    <source>
        <dbReference type="Proteomes" id="UP001220610"/>
    </source>
</evidence>
<accession>A0AAJ5WRN7</accession>
<dbReference type="Proteomes" id="UP001220610">
    <property type="component" value="Chromosome"/>
</dbReference>
<dbReference type="AlphaFoldDB" id="A0AAJ5WRN7"/>
<proteinExistence type="predicted"/>
<evidence type="ECO:0008006" key="3">
    <source>
        <dbReference type="Google" id="ProtNLM"/>
    </source>
</evidence>
<reference evidence="1" key="1">
    <citation type="submission" date="2023-03" db="EMBL/GenBank/DDBJ databases">
        <title>Andean soil-derived lignocellulolytic bacterial consortium as a source of novel taxa and putative plastic-active enzymes.</title>
        <authorList>
            <person name="Diaz-Garcia L."/>
            <person name="Chuvochina M."/>
            <person name="Feuerriegel G."/>
            <person name="Bunk B."/>
            <person name="Sproer C."/>
            <person name="Streit W.R."/>
            <person name="Rodriguez L.M."/>
            <person name="Overmann J."/>
            <person name="Jimenez D.J."/>
        </authorList>
    </citation>
    <scope>NUCLEOTIDE SEQUENCE</scope>
    <source>
        <strain evidence="1">MAG 7</strain>
    </source>
</reference>
<organism evidence="1 2">
    <name type="scientific">Candidatus Pseudobacter hemicellulosilyticus</name>
    <dbReference type="NCBI Taxonomy" id="3121375"/>
    <lineage>
        <taxon>Bacteria</taxon>
        <taxon>Pseudomonadati</taxon>
        <taxon>Bacteroidota</taxon>
        <taxon>Chitinophagia</taxon>
        <taxon>Chitinophagales</taxon>
        <taxon>Chitinophagaceae</taxon>
        <taxon>Pseudobacter</taxon>
    </lineage>
</organism>
<name>A0AAJ5WRN7_9BACT</name>